<evidence type="ECO:0000313" key="1">
    <source>
        <dbReference type="EMBL" id="MFC5531395.1"/>
    </source>
</evidence>
<name>A0ABW0R2N3_9BACL</name>
<evidence type="ECO:0000313" key="2">
    <source>
        <dbReference type="Proteomes" id="UP001596108"/>
    </source>
</evidence>
<sequence>MTLPSGRSTNIGWMNLNTVSSSGVAQFGDNGTTELTSRALAVQRAVANYSHDETRFAAYEIFARPAYNLDTCVQVAFHKTDCVPEIRIGYIDVTAISSAALLRAGIGGPLLATTRIKHIRNFNYRDIR</sequence>
<organism evidence="1 2">
    <name type="scientific">Cohnella yongneupensis</name>
    <dbReference type="NCBI Taxonomy" id="425006"/>
    <lineage>
        <taxon>Bacteria</taxon>
        <taxon>Bacillati</taxon>
        <taxon>Bacillota</taxon>
        <taxon>Bacilli</taxon>
        <taxon>Bacillales</taxon>
        <taxon>Paenibacillaceae</taxon>
        <taxon>Cohnella</taxon>
    </lineage>
</organism>
<dbReference type="Pfam" id="PF10970">
    <property type="entry name" value="GerPE"/>
    <property type="match status" value="1"/>
</dbReference>
<dbReference type="Proteomes" id="UP001596108">
    <property type="component" value="Unassembled WGS sequence"/>
</dbReference>
<dbReference type="RefSeq" id="WP_378113350.1">
    <property type="nucleotide sequence ID" value="NZ_JBHSNC010000053.1"/>
</dbReference>
<reference evidence="2" key="1">
    <citation type="journal article" date="2019" name="Int. J. Syst. Evol. Microbiol.">
        <title>The Global Catalogue of Microorganisms (GCM) 10K type strain sequencing project: providing services to taxonomists for standard genome sequencing and annotation.</title>
        <authorList>
            <consortium name="The Broad Institute Genomics Platform"/>
            <consortium name="The Broad Institute Genome Sequencing Center for Infectious Disease"/>
            <person name="Wu L."/>
            <person name="Ma J."/>
        </authorList>
    </citation>
    <scope>NUCLEOTIDE SEQUENCE [LARGE SCALE GENOMIC DNA]</scope>
    <source>
        <strain evidence="2">CGMCC 1.18578</strain>
    </source>
</reference>
<accession>A0ABW0R2N3</accession>
<dbReference type="EMBL" id="JBHSNC010000053">
    <property type="protein sequence ID" value="MFC5531395.1"/>
    <property type="molecule type" value="Genomic_DNA"/>
</dbReference>
<protein>
    <submittedName>
        <fullName evidence="1">Spore germination protein GerPE</fullName>
    </submittedName>
</protein>
<proteinExistence type="predicted"/>
<keyword evidence="2" id="KW-1185">Reference proteome</keyword>
<dbReference type="InterPro" id="IPR024496">
    <property type="entry name" value="Spore_germ_GerPE"/>
</dbReference>
<comment type="caution">
    <text evidence="1">The sequence shown here is derived from an EMBL/GenBank/DDBJ whole genome shotgun (WGS) entry which is preliminary data.</text>
</comment>
<gene>
    <name evidence="1" type="ORF">ACFPQ4_18405</name>
</gene>